<organism evidence="3 4">
    <name type="scientific">Phrynocephalus forsythii</name>
    <dbReference type="NCBI Taxonomy" id="171643"/>
    <lineage>
        <taxon>Eukaryota</taxon>
        <taxon>Metazoa</taxon>
        <taxon>Chordata</taxon>
        <taxon>Craniata</taxon>
        <taxon>Vertebrata</taxon>
        <taxon>Euteleostomi</taxon>
        <taxon>Lepidosauria</taxon>
        <taxon>Squamata</taxon>
        <taxon>Bifurcata</taxon>
        <taxon>Unidentata</taxon>
        <taxon>Episquamata</taxon>
        <taxon>Toxicofera</taxon>
        <taxon>Iguania</taxon>
        <taxon>Acrodonta</taxon>
        <taxon>Agamidae</taxon>
        <taxon>Agaminae</taxon>
        <taxon>Phrynocephalus</taxon>
    </lineage>
</organism>
<keyword evidence="4" id="KW-1185">Reference proteome</keyword>
<feature type="region of interest" description="Disordered" evidence="2">
    <location>
        <begin position="114"/>
        <end position="160"/>
    </location>
</feature>
<keyword evidence="1" id="KW-0175">Coiled coil</keyword>
<feature type="compositionally biased region" description="Basic residues" evidence="2">
    <location>
        <begin position="139"/>
        <end position="148"/>
    </location>
</feature>
<name>A0A9Q0XBH3_9SAUR</name>
<feature type="region of interest" description="Disordered" evidence="2">
    <location>
        <begin position="1"/>
        <end position="68"/>
    </location>
</feature>
<evidence type="ECO:0000256" key="2">
    <source>
        <dbReference type="SAM" id="MobiDB-lite"/>
    </source>
</evidence>
<dbReference type="GO" id="GO:0005856">
    <property type="term" value="C:cytoskeleton"/>
    <property type="evidence" value="ECO:0007669"/>
    <property type="project" value="TreeGrafter"/>
</dbReference>
<sequence length="160" mass="16629">MAGEKPEGGEDLTGNPGETGRAGAARRQGVHPCPGGSGRGEPREADVPVRKSPCHSGHGTPAALSPGHLQQIRGQMAAALRQLKGLEEQVKVIPALEETISQLRKEKEALAVGWRGKPDPGAEDPPIFASHQGLLSGLRKGRPQRKGMPKGGRGPAKSPG</sequence>
<dbReference type="OrthoDB" id="5406014at2759"/>
<accession>A0A9Q0XBH3</accession>
<reference evidence="3" key="1">
    <citation type="journal article" date="2023" name="DNA Res.">
        <title>Chromosome-level genome assembly of Phrynocephalus forsythii using third-generation DNA sequencing and Hi-C analysis.</title>
        <authorList>
            <person name="Qi Y."/>
            <person name="Zhao W."/>
            <person name="Zhao Y."/>
            <person name="Niu C."/>
            <person name="Cao S."/>
            <person name="Zhang Y."/>
        </authorList>
    </citation>
    <scope>NUCLEOTIDE SEQUENCE</scope>
    <source>
        <tissue evidence="3">Muscle</tissue>
    </source>
</reference>
<protein>
    <submittedName>
        <fullName evidence="3">Uncharacterized protein</fullName>
    </submittedName>
</protein>
<feature type="coiled-coil region" evidence="1">
    <location>
        <begin position="69"/>
        <end position="106"/>
    </location>
</feature>
<comment type="caution">
    <text evidence="3">The sequence shown here is derived from an EMBL/GenBank/DDBJ whole genome shotgun (WGS) entry which is preliminary data.</text>
</comment>
<evidence type="ECO:0000313" key="4">
    <source>
        <dbReference type="Proteomes" id="UP001142489"/>
    </source>
</evidence>
<dbReference type="EMBL" id="JAPFRF010000018">
    <property type="protein sequence ID" value="KAJ7308186.1"/>
    <property type="molecule type" value="Genomic_DNA"/>
</dbReference>
<evidence type="ECO:0000256" key="1">
    <source>
        <dbReference type="SAM" id="Coils"/>
    </source>
</evidence>
<dbReference type="Proteomes" id="UP001142489">
    <property type="component" value="Unassembled WGS sequence"/>
</dbReference>
<dbReference type="AlphaFoldDB" id="A0A9Q0XBH3"/>
<proteinExistence type="predicted"/>
<dbReference type="PANTHER" id="PTHR24168">
    <property type="entry name" value="KN MOTIF AND ANKYRIN REPEAT DOMAIN-CONTAINING"/>
    <property type="match status" value="1"/>
</dbReference>
<dbReference type="PANTHER" id="PTHR24168:SF21">
    <property type="entry name" value="KANK, ISOFORM D"/>
    <property type="match status" value="1"/>
</dbReference>
<gene>
    <name evidence="3" type="ORF">JRQ81_008703</name>
</gene>
<dbReference type="GO" id="GO:0030837">
    <property type="term" value="P:negative regulation of actin filament polymerization"/>
    <property type="evidence" value="ECO:0007669"/>
    <property type="project" value="InterPro"/>
</dbReference>
<feature type="compositionally biased region" description="Basic and acidic residues" evidence="2">
    <location>
        <begin position="40"/>
        <end position="49"/>
    </location>
</feature>
<evidence type="ECO:0000313" key="3">
    <source>
        <dbReference type="EMBL" id="KAJ7308186.1"/>
    </source>
</evidence>
<dbReference type="GO" id="GO:0005737">
    <property type="term" value="C:cytoplasm"/>
    <property type="evidence" value="ECO:0007669"/>
    <property type="project" value="TreeGrafter"/>
</dbReference>
<dbReference type="InterPro" id="IPR047184">
    <property type="entry name" value="KANK1-4"/>
</dbReference>